<keyword evidence="2" id="KW-0808">Transferase</keyword>
<name>A0A7I4YBM5_HAECO</name>
<comment type="similarity">
    <text evidence="1">Belongs to the acetyltransferase family. GNAT subfamily.</text>
</comment>
<dbReference type="PANTHER" id="PTHR13256">
    <property type="entry name" value="N-ACETYLTRANSFERASE 9"/>
    <property type="match status" value="1"/>
</dbReference>
<proteinExistence type="inferred from homology"/>
<evidence type="ECO:0000256" key="2">
    <source>
        <dbReference type="ARBA" id="ARBA00022679"/>
    </source>
</evidence>
<dbReference type="SUPFAM" id="SSF55729">
    <property type="entry name" value="Acyl-CoA N-acyltransferases (Nat)"/>
    <property type="match status" value="1"/>
</dbReference>
<dbReference type="OrthoDB" id="5043642at2759"/>
<accession>A0A7I4YBM5</accession>
<evidence type="ECO:0000313" key="6">
    <source>
        <dbReference type="WBParaSite" id="HCON_00081610-00001"/>
    </source>
</evidence>
<keyword evidence="3" id="KW-0012">Acyltransferase</keyword>
<dbReference type="PANTHER" id="PTHR13256:SF16">
    <property type="entry name" value="ALPHA_BETA-TUBULIN-N-ACETYLTRANSFERASE 9"/>
    <property type="match status" value="1"/>
</dbReference>
<reference evidence="6" key="1">
    <citation type="submission" date="2020-12" db="UniProtKB">
        <authorList>
            <consortium name="WormBaseParasite"/>
        </authorList>
    </citation>
    <scope>IDENTIFICATION</scope>
    <source>
        <strain evidence="6">MHco3</strain>
    </source>
</reference>
<protein>
    <submittedName>
        <fullName evidence="6">N-acetyltransferase domain-containing protein</fullName>
    </submittedName>
</protein>
<dbReference type="InterPro" id="IPR000182">
    <property type="entry name" value="GNAT_dom"/>
</dbReference>
<evidence type="ECO:0000256" key="1">
    <source>
        <dbReference type="ARBA" id="ARBA00009342"/>
    </source>
</evidence>
<dbReference type="Proteomes" id="UP000025227">
    <property type="component" value="Unplaced"/>
</dbReference>
<dbReference type="OMA" id="WHVPRYH"/>
<evidence type="ECO:0000313" key="5">
    <source>
        <dbReference type="Proteomes" id="UP000025227"/>
    </source>
</evidence>
<feature type="domain" description="N-acetyltransferase" evidence="4">
    <location>
        <begin position="14"/>
        <end position="152"/>
    </location>
</feature>
<dbReference type="Pfam" id="PF13302">
    <property type="entry name" value="Acetyltransf_3"/>
    <property type="match status" value="1"/>
</dbReference>
<dbReference type="InterPro" id="IPR039135">
    <property type="entry name" value="NAT9-like"/>
</dbReference>
<evidence type="ECO:0000259" key="4">
    <source>
        <dbReference type="Pfam" id="PF13302"/>
    </source>
</evidence>
<dbReference type="AlphaFoldDB" id="A0A7I4YBM5"/>
<dbReference type="InterPro" id="IPR016181">
    <property type="entry name" value="Acyl_CoA_acyltransferase"/>
</dbReference>
<evidence type="ECO:0000256" key="3">
    <source>
        <dbReference type="ARBA" id="ARBA00023315"/>
    </source>
</evidence>
<sequence>MRLNENTKIVGSKVVLVPYEKEHVLKYHKWMEDEELRRLTGSERLSLDEEYEMQQNWRVDGDKLTFIILSRARLDCGCSEVHSMIGDVNLFLNVESEAGELEVMVAEQMERGSGAATEAVSLMIAYVVKELHVERFFVKITDDNAASLHLFKNKLKFRQVSHSEVFGEFTLELPLSEVEQFREPTYILVVAPYRSCS</sequence>
<dbReference type="Gene3D" id="3.40.630.30">
    <property type="match status" value="1"/>
</dbReference>
<organism evidence="5 6">
    <name type="scientific">Haemonchus contortus</name>
    <name type="common">Barber pole worm</name>
    <dbReference type="NCBI Taxonomy" id="6289"/>
    <lineage>
        <taxon>Eukaryota</taxon>
        <taxon>Metazoa</taxon>
        <taxon>Ecdysozoa</taxon>
        <taxon>Nematoda</taxon>
        <taxon>Chromadorea</taxon>
        <taxon>Rhabditida</taxon>
        <taxon>Rhabditina</taxon>
        <taxon>Rhabditomorpha</taxon>
        <taxon>Strongyloidea</taxon>
        <taxon>Trichostrongylidae</taxon>
        <taxon>Haemonchus</taxon>
    </lineage>
</organism>
<dbReference type="WBParaSite" id="HCON_00081610-00001">
    <property type="protein sequence ID" value="HCON_00081610-00001"/>
    <property type="gene ID" value="HCON_00081610"/>
</dbReference>
<keyword evidence="5" id="KW-1185">Reference proteome</keyword>
<dbReference type="GO" id="GO:0008080">
    <property type="term" value="F:N-acetyltransferase activity"/>
    <property type="evidence" value="ECO:0007669"/>
    <property type="project" value="InterPro"/>
</dbReference>